<dbReference type="EMBL" id="CAJOAZ010000234">
    <property type="protein sequence ID" value="CAF3586348.1"/>
    <property type="molecule type" value="Genomic_DNA"/>
</dbReference>
<evidence type="ECO:0000313" key="3">
    <source>
        <dbReference type="EMBL" id="CAF1332575.1"/>
    </source>
</evidence>
<evidence type="ECO:0000313" key="5">
    <source>
        <dbReference type="EMBL" id="CAF3881433.1"/>
    </source>
</evidence>
<dbReference type="Proteomes" id="UP000663881">
    <property type="component" value="Unassembled WGS sequence"/>
</dbReference>
<organism evidence="2 7">
    <name type="scientific">Adineta steineri</name>
    <dbReference type="NCBI Taxonomy" id="433720"/>
    <lineage>
        <taxon>Eukaryota</taxon>
        <taxon>Metazoa</taxon>
        <taxon>Spiralia</taxon>
        <taxon>Gnathifera</taxon>
        <taxon>Rotifera</taxon>
        <taxon>Eurotatoria</taxon>
        <taxon>Bdelloidea</taxon>
        <taxon>Adinetida</taxon>
        <taxon>Adinetidae</taxon>
        <taxon>Adineta</taxon>
    </lineage>
</organism>
<evidence type="ECO:0000313" key="2">
    <source>
        <dbReference type="EMBL" id="CAF1253861.1"/>
    </source>
</evidence>
<comment type="caution">
    <text evidence="2">The sequence shown here is derived from an EMBL/GenBank/DDBJ whole genome shotgun (WGS) entry which is preliminary data.</text>
</comment>
<dbReference type="EMBL" id="CAJNOG010000673">
    <property type="protein sequence ID" value="CAF1332575.1"/>
    <property type="molecule type" value="Genomic_DNA"/>
</dbReference>
<evidence type="ECO:0000313" key="4">
    <source>
        <dbReference type="EMBL" id="CAF3586348.1"/>
    </source>
</evidence>
<feature type="transmembrane region" description="Helical" evidence="1">
    <location>
        <begin position="79"/>
        <end position="103"/>
    </location>
</feature>
<protein>
    <submittedName>
        <fullName evidence="2">Uncharacterized protein</fullName>
    </submittedName>
</protein>
<dbReference type="Proteomes" id="UP000663845">
    <property type="component" value="Unassembled WGS sequence"/>
</dbReference>
<name>A0A815AFB0_9BILA</name>
<keyword evidence="1" id="KW-0472">Membrane</keyword>
<keyword evidence="1" id="KW-1133">Transmembrane helix</keyword>
<dbReference type="Proteomes" id="UP000663844">
    <property type="component" value="Unassembled WGS sequence"/>
</dbReference>
<accession>A0A815AFB0</accession>
<keyword evidence="1" id="KW-0812">Transmembrane</keyword>
<evidence type="ECO:0000313" key="6">
    <source>
        <dbReference type="EMBL" id="CAF3886683.1"/>
    </source>
</evidence>
<proteinExistence type="predicted"/>
<dbReference type="EMBL" id="CAJNOE010000519">
    <property type="protein sequence ID" value="CAF1253861.1"/>
    <property type="molecule type" value="Genomic_DNA"/>
</dbReference>
<dbReference type="Proteomes" id="UP000663860">
    <property type="component" value="Unassembled WGS sequence"/>
</dbReference>
<dbReference type="EMBL" id="CAJOAY010001745">
    <property type="protein sequence ID" value="CAF3881433.1"/>
    <property type="molecule type" value="Genomic_DNA"/>
</dbReference>
<evidence type="ECO:0000256" key="1">
    <source>
        <dbReference type="SAM" id="Phobius"/>
    </source>
</evidence>
<dbReference type="Proteomes" id="UP000663868">
    <property type="component" value="Unassembled WGS sequence"/>
</dbReference>
<reference evidence="2" key="1">
    <citation type="submission" date="2021-02" db="EMBL/GenBank/DDBJ databases">
        <authorList>
            <person name="Nowell W R."/>
        </authorList>
    </citation>
    <scope>NUCLEOTIDE SEQUENCE</scope>
</reference>
<evidence type="ECO:0000313" key="7">
    <source>
        <dbReference type="Proteomes" id="UP000663860"/>
    </source>
</evidence>
<dbReference type="AlphaFoldDB" id="A0A815AFB0"/>
<sequence>MATNGFFTYRDLYGGKPELYHQSRKSHFSSSDSIQYLSTSSTPIISLPTTTDLLNLFSSTTIQLDNKLSKFIQLIPFDYLYWFLIGLAILLTLILIIIFAYYFRSHCRRPKKATDEKRESVPSIYRYRKSGQGVSSHNIYETTSPFPFPSPVRPRLSQSVERRNNQLLREGLNAVGSPRGLRTDVSHAEPASSFSSTASDLLTEMKDRLNTHLPKAIPKQEQVYETQRANMALND</sequence>
<dbReference type="EMBL" id="CAJOBB010001659">
    <property type="protein sequence ID" value="CAF3886683.1"/>
    <property type="molecule type" value="Genomic_DNA"/>
</dbReference>
<gene>
    <name evidence="2" type="ORF">IZO911_LOCUS31500</name>
    <name evidence="3" type="ORF">JYZ213_LOCUS34038</name>
    <name evidence="6" type="ORF">KXQ929_LOCUS22055</name>
    <name evidence="5" type="ORF">OKA104_LOCUS23158</name>
    <name evidence="4" type="ORF">OXD698_LOCUS5676</name>
</gene>